<reference evidence="7" key="1">
    <citation type="submission" date="2018-11" db="EMBL/GenBank/DDBJ databases">
        <authorList>
            <consortium name="Pathogen Informatics"/>
        </authorList>
    </citation>
    <scope>NUCLEOTIDE SEQUENCE</scope>
</reference>
<dbReference type="GO" id="GO:0005929">
    <property type="term" value="C:cilium"/>
    <property type="evidence" value="ECO:0007669"/>
    <property type="project" value="UniProtKB-SubCell"/>
</dbReference>
<evidence type="ECO:0000256" key="3">
    <source>
        <dbReference type="ARBA" id="ARBA00022794"/>
    </source>
</evidence>
<evidence type="ECO:0000313" key="8">
    <source>
        <dbReference type="Proteomes" id="UP000784294"/>
    </source>
</evidence>
<evidence type="ECO:0000256" key="2">
    <source>
        <dbReference type="ARBA" id="ARBA00008340"/>
    </source>
</evidence>
<evidence type="ECO:0000256" key="1">
    <source>
        <dbReference type="ARBA" id="ARBA00004138"/>
    </source>
</evidence>
<organism evidence="7 8">
    <name type="scientific">Protopolystoma xenopodis</name>
    <dbReference type="NCBI Taxonomy" id="117903"/>
    <lineage>
        <taxon>Eukaryota</taxon>
        <taxon>Metazoa</taxon>
        <taxon>Spiralia</taxon>
        <taxon>Lophotrochozoa</taxon>
        <taxon>Platyhelminthes</taxon>
        <taxon>Monogenea</taxon>
        <taxon>Polyopisthocotylea</taxon>
        <taxon>Polystomatidea</taxon>
        <taxon>Polystomatidae</taxon>
        <taxon>Protopolystoma</taxon>
    </lineage>
</organism>
<dbReference type="GO" id="GO:0030992">
    <property type="term" value="C:intraciliary transport particle B"/>
    <property type="evidence" value="ECO:0007669"/>
    <property type="project" value="TreeGrafter"/>
</dbReference>
<dbReference type="GO" id="GO:0005815">
    <property type="term" value="C:microtubule organizing center"/>
    <property type="evidence" value="ECO:0007669"/>
    <property type="project" value="TreeGrafter"/>
</dbReference>
<proteinExistence type="inferred from homology"/>
<dbReference type="OrthoDB" id="438545at2759"/>
<sequence>MSFREIRCFTEAMKALGFPRLISMESFRTPNFYLVAEILRWLATRYDSDADLPTTLDTEQDRVIFVKSAAHFIATKAGIRLNTKKLYQADGYAIKELMKISNVLYSATRKESSNRSEELSDLNVNELFDISKVTCWQVKLRS</sequence>
<protein>
    <recommendedName>
        <fullName evidence="9">Clusterin-associated protein 1</fullName>
    </recommendedName>
</protein>
<accession>A0A3S5AJH2</accession>
<keyword evidence="8" id="KW-1185">Reference proteome</keyword>
<dbReference type="Proteomes" id="UP000784294">
    <property type="component" value="Unassembled WGS sequence"/>
</dbReference>
<comment type="similarity">
    <text evidence="2">Belongs to the CLUAP1 family.</text>
</comment>
<keyword evidence="4" id="KW-0175">Coiled coil</keyword>
<comment type="caution">
    <text evidence="7">The sequence shown here is derived from an EMBL/GenBank/DDBJ whole genome shotgun (WGS) entry which is preliminary data.</text>
</comment>
<evidence type="ECO:0000256" key="5">
    <source>
        <dbReference type="ARBA" id="ARBA00023069"/>
    </source>
</evidence>
<evidence type="ECO:0000256" key="6">
    <source>
        <dbReference type="ARBA" id="ARBA00023273"/>
    </source>
</evidence>
<dbReference type="Pfam" id="PF10234">
    <property type="entry name" value="Cluap1"/>
    <property type="match status" value="1"/>
</dbReference>
<comment type="subcellular location">
    <subcellularLocation>
        <location evidence="1">Cell projection</location>
        <location evidence="1">Cilium</location>
    </subcellularLocation>
</comment>
<evidence type="ECO:0000313" key="7">
    <source>
        <dbReference type="EMBL" id="VEL30928.1"/>
    </source>
</evidence>
<dbReference type="PANTHER" id="PTHR21547">
    <property type="entry name" value="CLUSTERIN ASSOCIATED PROTEIN 1"/>
    <property type="match status" value="1"/>
</dbReference>
<gene>
    <name evidence="7" type="ORF">PXEA_LOCUS24368</name>
</gene>
<evidence type="ECO:0008006" key="9">
    <source>
        <dbReference type="Google" id="ProtNLM"/>
    </source>
</evidence>
<evidence type="ECO:0000256" key="4">
    <source>
        <dbReference type="ARBA" id="ARBA00023054"/>
    </source>
</evidence>
<dbReference type="EMBL" id="CAAALY010116924">
    <property type="protein sequence ID" value="VEL30928.1"/>
    <property type="molecule type" value="Genomic_DNA"/>
</dbReference>
<keyword evidence="5" id="KW-0969">Cilium</keyword>
<dbReference type="AlphaFoldDB" id="A0A3S5AJH2"/>
<dbReference type="GO" id="GO:0060271">
    <property type="term" value="P:cilium assembly"/>
    <property type="evidence" value="ECO:0007669"/>
    <property type="project" value="TreeGrafter"/>
</dbReference>
<dbReference type="InterPro" id="IPR019366">
    <property type="entry name" value="Clusterin-associated_protein-1"/>
</dbReference>
<name>A0A3S5AJH2_9PLAT</name>
<keyword evidence="3" id="KW-0970">Cilium biogenesis/degradation</keyword>
<dbReference type="PANTHER" id="PTHR21547:SF0">
    <property type="entry name" value="CLUSTERIN-ASSOCIATED PROTEIN 1"/>
    <property type="match status" value="1"/>
</dbReference>
<keyword evidence="6" id="KW-0966">Cell projection</keyword>